<feature type="chain" id="PRO_5045729462" evidence="6">
    <location>
        <begin position="25"/>
        <end position="366"/>
    </location>
</feature>
<dbReference type="PANTHER" id="PTHR43806:SF11">
    <property type="entry name" value="CEREVISIN-RELATED"/>
    <property type="match status" value="1"/>
</dbReference>
<keyword evidence="3 5" id="KW-0378">Hydrolase</keyword>
<dbReference type="PROSITE" id="PS00136">
    <property type="entry name" value="SUBTILASE_ASP"/>
    <property type="match status" value="1"/>
</dbReference>
<keyword evidence="2 5" id="KW-0645">Protease</keyword>
<accession>A0ABV4U8H0</accession>
<evidence type="ECO:0000313" key="9">
    <source>
        <dbReference type="Proteomes" id="UP001575105"/>
    </source>
</evidence>
<feature type="domain" description="Peptidase S8/S53" evidence="7">
    <location>
        <begin position="56"/>
        <end position="283"/>
    </location>
</feature>
<keyword evidence="9" id="KW-1185">Reference proteome</keyword>
<dbReference type="InterPro" id="IPR000209">
    <property type="entry name" value="Peptidase_S8/S53_dom"/>
</dbReference>
<organism evidence="8 9">
    <name type="scientific">Natronomicrosphaera hydrolytica</name>
    <dbReference type="NCBI Taxonomy" id="3242702"/>
    <lineage>
        <taxon>Bacteria</taxon>
        <taxon>Pseudomonadati</taxon>
        <taxon>Planctomycetota</taxon>
        <taxon>Phycisphaerae</taxon>
        <taxon>Phycisphaerales</taxon>
        <taxon>Phycisphaeraceae</taxon>
        <taxon>Natronomicrosphaera</taxon>
    </lineage>
</organism>
<evidence type="ECO:0000256" key="6">
    <source>
        <dbReference type="SAM" id="SignalP"/>
    </source>
</evidence>
<proteinExistence type="inferred from homology"/>
<reference evidence="8 9" key="1">
    <citation type="submission" date="2024-08" db="EMBL/GenBank/DDBJ databases">
        <title>Whole-genome sequencing of halo(alkali)philic microorganisms from hypersaline lakes.</title>
        <authorList>
            <person name="Sorokin D.Y."/>
            <person name="Merkel A.Y."/>
            <person name="Messina E."/>
            <person name="Yakimov M."/>
        </authorList>
    </citation>
    <scope>NUCLEOTIDE SEQUENCE [LARGE SCALE GENOMIC DNA]</scope>
    <source>
        <strain evidence="8 9">AB-hyl4</strain>
    </source>
</reference>
<comment type="caution">
    <text evidence="8">The sequence shown here is derived from an EMBL/GenBank/DDBJ whole genome shotgun (WGS) entry which is preliminary data.</text>
</comment>
<dbReference type="SUPFAM" id="SSF52743">
    <property type="entry name" value="Subtilisin-like"/>
    <property type="match status" value="1"/>
</dbReference>
<evidence type="ECO:0000256" key="3">
    <source>
        <dbReference type="ARBA" id="ARBA00022801"/>
    </source>
</evidence>
<evidence type="ECO:0000256" key="2">
    <source>
        <dbReference type="ARBA" id="ARBA00022670"/>
    </source>
</evidence>
<evidence type="ECO:0000256" key="5">
    <source>
        <dbReference type="PROSITE-ProRule" id="PRU01240"/>
    </source>
</evidence>
<dbReference type="Gene3D" id="3.40.50.200">
    <property type="entry name" value="Peptidase S8/S53 domain"/>
    <property type="match status" value="1"/>
</dbReference>
<evidence type="ECO:0000256" key="4">
    <source>
        <dbReference type="ARBA" id="ARBA00022825"/>
    </source>
</evidence>
<dbReference type="InterPro" id="IPR015500">
    <property type="entry name" value="Peptidase_S8_subtilisin-rel"/>
</dbReference>
<dbReference type="PANTHER" id="PTHR43806">
    <property type="entry name" value="PEPTIDASE S8"/>
    <property type="match status" value="1"/>
</dbReference>
<keyword evidence="4 5" id="KW-0720">Serine protease</keyword>
<dbReference type="InterPro" id="IPR023827">
    <property type="entry name" value="Peptidase_S8_Asp-AS"/>
</dbReference>
<feature type="signal peptide" evidence="6">
    <location>
        <begin position="1"/>
        <end position="24"/>
    </location>
</feature>
<dbReference type="EMBL" id="JBGUBD010000007">
    <property type="protein sequence ID" value="MFA9479268.1"/>
    <property type="molecule type" value="Genomic_DNA"/>
</dbReference>
<feature type="active site" description="Charge relay system" evidence="5">
    <location>
        <position position="64"/>
    </location>
</feature>
<dbReference type="Pfam" id="PF00082">
    <property type="entry name" value="Peptidase_S8"/>
    <property type="match status" value="1"/>
</dbReference>
<evidence type="ECO:0000256" key="1">
    <source>
        <dbReference type="ARBA" id="ARBA00011073"/>
    </source>
</evidence>
<feature type="active site" description="Charge relay system" evidence="5">
    <location>
        <position position="97"/>
    </location>
</feature>
<name>A0ABV4U8H0_9BACT</name>
<dbReference type="InterPro" id="IPR050131">
    <property type="entry name" value="Peptidase_S8_subtilisin-like"/>
</dbReference>
<sequence length="366" mass="38358">MVRFVLALAVVVLTANFCSGSSLPFNDPLHEQQWYLRAMRFDAAWAALEARDVARKPVVVAVVDSGFDLDHPDLAENMLPGFNIVDGSDVVDALTSHGTGTAGPIGAISNNALGISQAAWTAQVMPIRVTNREDGRARTADINAAIRHAADAGAQVINVSYGGVQLDSVNAAARYAQERGAVVIMPAGNEGRYQGDWKRQPSVLAVGAIGRNGQRASFSNHGSFVDFVAPGQGVTSLYPNQGYARWNGTSFASPLVASAAALVVAANPELTPMQVAEVLRQAVVVDGDQMEADMLPGVIDAARAVELAVAIAEGVMDAPAVAMADATASAGGVDEARWQTHAAAREAELLQSPQGYVTHIYSTRAQ</sequence>
<dbReference type="PRINTS" id="PR00723">
    <property type="entry name" value="SUBTILISIN"/>
</dbReference>
<gene>
    <name evidence="8" type="ORF">ACERK3_13335</name>
</gene>
<protein>
    <submittedName>
        <fullName evidence="8">S8 family serine peptidase</fullName>
    </submittedName>
</protein>
<keyword evidence="6" id="KW-0732">Signal</keyword>
<evidence type="ECO:0000313" key="8">
    <source>
        <dbReference type="EMBL" id="MFA9479268.1"/>
    </source>
</evidence>
<comment type="similarity">
    <text evidence="1 5">Belongs to the peptidase S8 family.</text>
</comment>
<dbReference type="PROSITE" id="PS51892">
    <property type="entry name" value="SUBTILASE"/>
    <property type="match status" value="1"/>
</dbReference>
<dbReference type="RefSeq" id="WP_425346189.1">
    <property type="nucleotide sequence ID" value="NZ_JBGUBD010000007.1"/>
</dbReference>
<dbReference type="Proteomes" id="UP001575105">
    <property type="component" value="Unassembled WGS sequence"/>
</dbReference>
<evidence type="ECO:0000259" key="7">
    <source>
        <dbReference type="Pfam" id="PF00082"/>
    </source>
</evidence>
<dbReference type="InterPro" id="IPR036852">
    <property type="entry name" value="Peptidase_S8/S53_dom_sf"/>
</dbReference>
<feature type="active site" description="Charge relay system" evidence="5">
    <location>
        <position position="250"/>
    </location>
</feature>